<keyword evidence="3" id="KW-1185">Reference proteome</keyword>
<dbReference type="Proteomes" id="UP000198970">
    <property type="component" value="Chromosome I"/>
</dbReference>
<dbReference type="InterPro" id="IPR015943">
    <property type="entry name" value="WD40/YVTN_repeat-like_dom_sf"/>
</dbReference>
<dbReference type="InterPro" id="IPR027946">
    <property type="entry name" value="Ogl_dom"/>
</dbReference>
<dbReference type="EMBL" id="LT630003">
    <property type="protein sequence ID" value="SET71872.1"/>
    <property type="molecule type" value="Genomic_DNA"/>
</dbReference>
<sequence>MIGTKYPSEMRTYIDPKTGHLVTQLTQNGQNFHMYFTDNSFDIKGNDIYFLSNRGYEGEIYNIFHMNLNTGDMTQLTDEPAGVVFNTITKTPDSQLIAYKTGNCLKILNNQTGSIQTIYEDNVMKFGNIHISPDKKMIGFCRNEKADVLPDTGPNYSGFKERMFAIKDGRVSVIGLDGTGFRDVWRDTHQLSHFQFSPEDSRIAMFCHEGPWNYVHQRIWILNMETSEVIPCFRQGEDDCVGHEFWTRDGNILFDNRRAGHDGTISSDKTQVVTKGADSGQIPYFGFADKKGEVLKKIEMPFYCNHYHANNDSTLFVGDGVEDIVLIRTEDGKVQLTTLTNHNTTWKYQRSHCHPTFSWDGRKILYAADTDEMHCNLFLVKLHEGEKDG</sequence>
<proteinExistence type="predicted"/>
<dbReference type="RefSeq" id="WP_100041923.1">
    <property type="nucleotide sequence ID" value="NZ_LT630003.1"/>
</dbReference>
<feature type="domain" description="Oligogalacturonate lyase" evidence="1">
    <location>
        <begin position="3"/>
        <end position="384"/>
    </location>
</feature>
<accession>A0ABY1C5X3</accession>
<dbReference type="Gene3D" id="2.130.10.10">
    <property type="entry name" value="YVTN repeat-like/Quinoprotein amine dehydrogenase"/>
    <property type="match status" value="1"/>
</dbReference>
<dbReference type="GO" id="GO:0016829">
    <property type="term" value="F:lyase activity"/>
    <property type="evidence" value="ECO:0007669"/>
    <property type="project" value="UniProtKB-KW"/>
</dbReference>
<protein>
    <submittedName>
        <fullName evidence="2">Oligogalacturonide lyase</fullName>
    </submittedName>
</protein>
<dbReference type="PANTHER" id="PTHR36842">
    <property type="entry name" value="PROTEIN TOLB HOMOLOG"/>
    <property type="match status" value="1"/>
</dbReference>
<dbReference type="SUPFAM" id="SSF82171">
    <property type="entry name" value="DPP6 N-terminal domain-like"/>
    <property type="match status" value="1"/>
</dbReference>
<name>A0ABY1C5X3_9FIRM</name>
<dbReference type="Pfam" id="PF14583">
    <property type="entry name" value="Pectate_lyase22"/>
    <property type="match status" value="1"/>
</dbReference>
<gene>
    <name evidence="2" type="ORF">SAMN02745906_1368</name>
</gene>
<evidence type="ECO:0000313" key="2">
    <source>
        <dbReference type="EMBL" id="SET71872.1"/>
    </source>
</evidence>
<organism evidence="2 3">
    <name type="scientific">Lacrimispora sphenoides JCM 1415</name>
    <dbReference type="NCBI Taxonomy" id="1297793"/>
    <lineage>
        <taxon>Bacteria</taxon>
        <taxon>Bacillati</taxon>
        <taxon>Bacillota</taxon>
        <taxon>Clostridia</taxon>
        <taxon>Lachnospirales</taxon>
        <taxon>Lachnospiraceae</taxon>
        <taxon>Lacrimispora</taxon>
    </lineage>
</organism>
<evidence type="ECO:0000313" key="3">
    <source>
        <dbReference type="Proteomes" id="UP000198970"/>
    </source>
</evidence>
<keyword evidence="2" id="KW-0456">Lyase</keyword>
<dbReference type="PANTHER" id="PTHR36842:SF1">
    <property type="entry name" value="PROTEIN TOLB"/>
    <property type="match status" value="1"/>
</dbReference>
<reference evidence="2 3" key="1">
    <citation type="submission" date="2016-10" db="EMBL/GenBank/DDBJ databases">
        <authorList>
            <person name="Varghese N."/>
            <person name="Submissions S."/>
        </authorList>
    </citation>
    <scope>NUCLEOTIDE SEQUENCE [LARGE SCALE GENOMIC DNA]</scope>
    <source>
        <strain evidence="2 3">ATCC 19403</strain>
    </source>
</reference>
<evidence type="ECO:0000259" key="1">
    <source>
        <dbReference type="Pfam" id="PF14583"/>
    </source>
</evidence>